<protein>
    <submittedName>
        <fullName evidence="2">Uncharacterized protein</fullName>
    </submittedName>
</protein>
<feature type="region of interest" description="Disordered" evidence="1">
    <location>
        <begin position="129"/>
        <end position="148"/>
    </location>
</feature>
<proteinExistence type="predicted"/>
<evidence type="ECO:0000313" key="2">
    <source>
        <dbReference type="WBParaSite" id="HNAJ_0000565001-mRNA-1"/>
    </source>
</evidence>
<accession>A0A0R3TF11</accession>
<organism evidence="2">
    <name type="scientific">Rodentolepis nana</name>
    <name type="common">Dwarf tapeworm</name>
    <name type="synonym">Hymenolepis nana</name>
    <dbReference type="NCBI Taxonomy" id="102285"/>
    <lineage>
        <taxon>Eukaryota</taxon>
        <taxon>Metazoa</taxon>
        <taxon>Spiralia</taxon>
        <taxon>Lophotrochozoa</taxon>
        <taxon>Platyhelminthes</taxon>
        <taxon>Cestoda</taxon>
        <taxon>Eucestoda</taxon>
        <taxon>Cyclophyllidea</taxon>
        <taxon>Hymenolepididae</taxon>
        <taxon>Rodentolepis</taxon>
    </lineage>
</organism>
<name>A0A0R3TF11_RODNA</name>
<sequence>MERRKITITRVEIFFGIIHRRFDFLSFHSLPQHFNITLFYHTTRRHGSSRNAEGICQILECQHSGGVGWTQWKSYSKTRNWTENNIDGLRTETIHYPIPEFFDPQDMRFKLFDAGKTSDRIQNCQTHPIASPMHFGSKPQTVVPRCDR</sequence>
<evidence type="ECO:0000256" key="1">
    <source>
        <dbReference type="SAM" id="MobiDB-lite"/>
    </source>
</evidence>
<dbReference type="WBParaSite" id="HNAJ_0000565001-mRNA-1">
    <property type="protein sequence ID" value="HNAJ_0000565001-mRNA-1"/>
    <property type="gene ID" value="HNAJ_0000565001"/>
</dbReference>
<reference evidence="2" key="1">
    <citation type="submission" date="2017-02" db="UniProtKB">
        <authorList>
            <consortium name="WormBaseParasite"/>
        </authorList>
    </citation>
    <scope>IDENTIFICATION</scope>
</reference>
<dbReference type="AlphaFoldDB" id="A0A0R3TF11"/>